<name>A0ABP6KKQ4_9ACTN</name>
<evidence type="ECO:0000313" key="2">
    <source>
        <dbReference type="Proteomes" id="UP001499930"/>
    </source>
</evidence>
<sequence length="89" mass="9825">MAGAHFTIWPGLVPTSELISIYRRRARHTRRKNIPTLGFDEAILNLEACGLEHLNLGIVPSTPSAYHFQLFLSPDSSRVVACLGVGRNP</sequence>
<reference evidence="2" key="1">
    <citation type="journal article" date="2019" name="Int. J. Syst. Evol. Microbiol.">
        <title>The Global Catalogue of Microorganisms (GCM) 10K type strain sequencing project: providing services to taxonomists for standard genome sequencing and annotation.</title>
        <authorList>
            <consortium name="The Broad Institute Genomics Platform"/>
            <consortium name="The Broad Institute Genome Sequencing Center for Infectious Disease"/>
            <person name="Wu L."/>
            <person name="Ma J."/>
        </authorList>
    </citation>
    <scope>NUCLEOTIDE SEQUENCE [LARGE SCALE GENOMIC DNA]</scope>
    <source>
        <strain evidence="2">JCM 3106</strain>
    </source>
</reference>
<comment type="caution">
    <text evidence="1">The sequence shown here is derived from an EMBL/GenBank/DDBJ whole genome shotgun (WGS) entry which is preliminary data.</text>
</comment>
<protein>
    <submittedName>
        <fullName evidence="1">Uncharacterized protein</fullName>
    </submittedName>
</protein>
<keyword evidence="2" id="KW-1185">Reference proteome</keyword>
<dbReference type="EMBL" id="BAAAWD010000007">
    <property type="protein sequence ID" value="GAA3008505.1"/>
    <property type="molecule type" value="Genomic_DNA"/>
</dbReference>
<accession>A0ABP6KKQ4</accession>
<gene>
    <name evidence="1" type="ORF">GCM10017559_33580</name>
</gene>
<organism evidence="1 2">
    <name type="scientific">Streptosporangium longisporum</name>
    <dbReference type="NCBI Taxonomy" id="46187"/>
    <lineage>
        <taxon>Bacteria</taxon>
        <taxon>Bacillati</taxon>
        <taxon>Actinomycetota</taxon>
        <taxon>Actinomycetes</taxon>
        <taxon>Streptosporangiales</taxon>
        <taxon>Streptosporangiaceae</taxon>
        <taxon>Streptosporangium</taxon>
    </lineage>
</organism>
<evidence type="ECO:0000313" key="1">
    <source>
        <dbReference type="EMBL" id="GAA3008505.1"/>
    </source>
</evidence>
<dbReference type="Proteomes" id="UP001499930">
    <property type="component" value="Unassembled WGS sequence"/>
</dbReference>
<proteinExistence type="predicted"/>